<sequence length="364" mass="39707">MSGQAQHFVTRGFAKANANAGAETKEANAASEGAQLPSTSLSASLLTKNVLLSTAVVYVKDAKGTLQPARALLDSGSQSSFVTEELINKLQLLTLLSVNAGKHSPIPAADSDGLISHPRLQQKLGSGEGRKFILSQNLSYNVASFAPPPRPRFLGAAKHLLSADESKTDGNDTQATRCAEARFALLRLLVHSANYRIRIRPRGSALRSITTSLWSLDFSSHNSRAPRFIPYIYGEDRRIVYVDADIPYAADFLVKFTVGGIHLLTALTAGGVNEVDIATPTRDAMLSLRMPNATAAPDSKAIKQPTHREQLINKTTKDWLPTLNPHRMRDRDRWEEPYRTVPTLTNLAVNMDALGGLTDYEMTF</sequence>
<dbReference type="EMBL" id="JAPWTK010000111">
    <property type="protein sequence ID" value="KAJ8949756.1"/>
    <property type="molecule type" value="Genomic_DNA"/>
</dbReference>
<dbReference type="InterPro" id="IPR001969">
    <property type="entry name" value="Aspartic_peptidase_AS"/>
</dbReference>
<dbReference type="GO" id="GO:0004190">
    <property type="term" value="F:aspartic-type endopeptidase activity"/>
    <property type="evidence" value="ECO:0007669"/>
    <property type="project" value="InterPro"/>
</dbReference>
<dbReference type="AlphaFoldDB" id="A0AAV8YFP9"/>
<dbReference type="GO" id="GO:0006508">
    <property type="term" value="P:proteolysis"/>
    <property type="evidence" value="ECO:0007669"/>
    <property type="project" value="InterPro"/>
</dbReference>
<keyword evidence="2" id="KW-1185">Reference proteome</keyword>
<evidence type="ECO:0008006" key="3">
    <source>
        <dbReference type="Google" id="ProtNLM"/>
    </source>
</evidence>
<comment type="caution">
    <text evidence="1">The sequence shown here is derived from an EMBL/GenBank/DDBJ whole genome shotgun (WGS) entry which is preliminary data.</text>
</comment>
<reference evidence="1" key="1">
    <citation type="journal article" date="2023" name="Insect Mol. Biol.">
        <title>Genome sequencing provides insights into the evolution of gene families encoding plant cell wall-degrading enzymes in longhorned beetles.</title>
        <authorList>
            <person name="Shin N.R."/>
            <person name="Okamura Y."/>
            <person name="Kirsch R."/>
            <person name="Pauchet Y."/>
        </authorList>
    </citation>
    <scope>NUCLEOTIDE SEQUENCE</scope>
    <source>
        <strain evidence="1">AMC_N1</strain>
    </source>
</reference>
<protein>
    <recommendedName>
        <fullName evidence="3">Polyprotein</fullName>
    </recommendedName>
</protein>
<organism evidence="1 2">
    <name type="scientific">Aromia moschata</name>
    <dbReference type="NCBI Taxonomy" id="1265417"/>
    <lineage>
        <taxon>Eukaryota</taxon>
        <taxon>Metazoa</taxon>
        <taxon>Ecdysozoa</taxon>
        <taxon>Arthropoda</taxon>
        <taxon>Hexapoda</taxon>
        <taxon>Insecta</taxon>
        <taxon>Pterygota</taxon>
        <taxon>Neoptera</taxon>
        <taxon>Endopterygota</taxon>
        <taxon>Coleoptera</taxon>
        <taxon>Polyphaga</taxon>
        <taxon>Cucujiformia</taxon>
        <taxon>Chrysomeloidea</taxon>
        <taxon>Cerambycidae</taxon>
        <taxon>Cerambycinae</taxon>
        <taxon>Callichromatini</taxon>
        <taxon>Aromia</taxon>
    </lineage>
</organism>
<proteinExistence type="predicted"/>
<evidence type="ECO:0000313" key="1">
    <source>
        <dbReference type="EMBL" id="KAJ8949756.1"/>
    </source>
</evidence>
<accession>A0AAV8YFP9</accession>
<gene>
    <name evidence="1" type="ORF">NQ318_005079</name>
</gene>
<dbReference type="PROSITE" id="PS00141">
    <property type="entry name" value="ASP_PROTEASE"/>
    <property type="match status" value="1"/>
</dbReference>
<dbReference type="Proteomes" id="UP001162162">
    <property type="component" value="Unassembled WGS sequence"/>
</dbReference>
<evidence type="ECO:0000313" key="2">
    <source>
        <dbReference type="Proteomes" id="UP001162162"/>
    </source>
</evidence>
<name>A0AAV8YFP9_9CUCU</name>